<dbReference type="PANTHER" id="PTHR47331">
    <property type="entry name" value="PHD-TYPE DOMAIN-CONTAINING PROTEIN"/>
    <property type="match status" value="1"/>
</dbReference>
<evidence type="ECO:0000313" key="2">
    <source>
        <dbReference type="EMBL" id="GFY26472.1"/>
    </source>
</evidence>
<proteinExistence type="predicted"/>
<feature type="domain" description="Integrase catalytic" evidence="1">
    <location>
        <begin position="120"/>
        <end position="209"/>
    </location>
</feature>
<gene>
    <name evidence="2" type="primary">AVEN_179940_1</name>
    <name evidence="2" type="ORF">TNCV_2878041</name>
</gene>
<reference evidence="2" key="1">
    <citation type="submission" date="2020-08" db="EMBL/GenBank/DDBJ databases">
        <title>Multicomponent nature underlies the extraordinary mechanical properties of spider dragline silk.</title>
        <authorList>
            <person name="Kono N."/>
            <person name="Nakamura H."/>
            <person name="Mori M."/>
            <person name="Yoshida Y."/>
            <person name="Ohtoshi R."/>
            <person name="Malay A.D."/>
            <person name="Moran D.A.P."/>
            <person name="Tomita M."/>
            <person name="Numata K."/>
            <person name="Arakawa K."/>
        </authorList>
    </citation>
    <scope>NUCLEOTIDE SEQUENCE</scope>
</reference>
<dbReference type="AlphaFoldDB" id="A0A8X6W1R1"/>
<dbReference type="GO" id="GO:0003676">
    <property type="term" value="F:nucleic acid binding"/>
    <property type="evidence" value="ECO:0007669"/>
    <property type="project" value="InterPro"/>
</dbReference>
<dbReference type="Proteomes" id="UP000887159">
    <property type="component" value="Unassembled WGS sequence"/>
</dbReference>
<dbReference type="EMBL" id="BMAU01021376">
    <property type="protein sequence ID" value="GFY26472.1"/>
    <property type="molecule type" value="Genomic_DNA"/>
</dbReference>
<dbReference type="Gene3D" id="1.10.340.70">
    <property type="match status" value="1"/>
</dbReference>
<dbReference type="InterPro" id="IPR001584">
    <property type="entry name" value="Integrase_cat-core"/>
</dbReference>
<organism evidence="2 3">
    <name type="scientific">Trichonephila clavipes</name>
    <name type="common">Golden silk orbweaver</name>
    <name type="synonym">Nephila clavipes</name>
    <dbReference type="NCBI Taxonomy" id="2585209"/>
    <lineage>
        <taxon>Eukaryota</taxon>
        <taxon>Metazoa</taxon>
        <taxon>Ecdysozoa</taxon>
        <taxon>Arthropoda</taxon>
        <taxon>Chelicerata</taxon>
        <taxon>Arachnida</taxon>
        <taxon>Araneae</taxon>
        <taxon>Araneomorphae</taxon>
        <taxon>Entelegynae</taxon>
        <taxon>Araneoidea</taxon>
        <taxon>Nephilidae</taxon>
        <taxon>Trichonephila</taxon>
    </lineage>
</organism>
<evidence type="ECO:0000259" key="1">
    <source>
        <dbReference type="PROSITE" id="PS50994"/>
    </source>
</evidence>
<dbReference type="InterPro" id="IPR036397">
    <property type="entry name" value="RNaseH_sf"/>
</dbReference>
<dbReference type="InterPro" id="IPR012337">
    <property type="entry name" value="RNaseH-like_sf"/>
</dbReference>
<accession>A0A8X6W1R1</accession>
<dbReference type="Gene3D" id="3.30.420.10">
    <property type="entry name" value="Ribonuclease H-like superfamily/Ribonuclease H"/>
    <property type="match status" value="1"/>
</dbReference>
<dbReference type="SUPFAM" id="SSF53098">
    <property type="entry name" value="Ribonuclease H-like"/>
    <property type="match status" value="1"/>
</dbReference>
<protein>
    <submittedName>
        <fullName evidence="2">Integrase catalytic domain-containing protein</fullName>
    </submittedName>
</protein>
<name>A0A8X6W1R1_TRICX</name>
<dbReference type="PANTHER" id="PTHR47331:SF6">
    <property type="entry name" value="DOUBLECORTIN DOMAIN-CONTAINING PROTEIN"/>
    <property type="match status" value="1"/>
</dbReference>
<keyword evidence="3" id="KW-1185">Reference proteome</keyword>
<dbReference type="Pfam" id="PF17921">
    <property type="entry name" value="Integrase_H2C2"/>
    <property type="match status" value="1"/>
</dbReference>
<dbReference type="InterPro" id="IPR041588">
    <property type="entry name" value="Integrase_H2C2"/>
</dbReference>
<evidence type="ECO:0000313" key="3">
    <source>
        <dbReference type="Proteomes" id="UP000887159"/>
    </source>
</evidence>
<dbReference type="GO" id="GO:0015074">
    <property type="term" value="P:DNA integration"/>
    <property type="evidence" value="ECO:0007669"/>
    <property type="project" value="InterPro"/>
</dbReference>
<comment type="caution">
    <text evidence="2">The sequence shown here is derived from an EMBL/GenBank/DDBJ whole genome shotgun (WGS) entry which is preliminary data.</text>
</comment>
<sequence length="209" mass="23712">MTASLDVTQETLKNENVASRLKTLCIFTDSNGLIRLKTKITRRDDAENFISPLLLPSDHPLVERLIFERHLQSSHAGTQVVLTNIRQNFWLLRGRKTVQRVISKCVLCKIYAAKRIKSIPAPLPENRVQEALVFEITGVDLAGPLHLRDGKKAWILLFTCAVYRAIHLELIQNFSTNGFLLGFRRFIARRGKPKIIYSDNGTNFTGANN</sequence>
<dbReference type="PROSITE" id="PS50994">
    <property type="entry name" value="INTEGRASE"/>
    <property type="match status" value="1"/>
</dbReference>